<evidence type="ECO:0000313" key="3">
    <source>
        <dbReference type="Proteomes" id="UP001055439"/>
    </source>
</evidence>
<dbReference type="OrthoDB" id="2101583at2759"/>
<keyword evidence="1" id="KW-1133">Transmembrane helix</keyword>
<gene>
    <name evidence="2" type="ORF">MUK42_03696</name>
</gene>
<keyword evidence="1" id="KW-0472">Membrane</keyword>
<organism evidence="2 3">
    <name type="scientific">Musa troglodytarum</name>
    <name type="common">fe'i banana</name>
    <dbReference type="NCBI Taxonomy" id="320322"/>
    <lineage>
        <taxon>Eukaryota</taxon>
        <taxon>Viridiplantae</taxon>
        <taxon>Streptophyta</taxon>
        <taxon>Embryophyta</taxon>
        <taxon>Tracheophyta</taxon>
        <taxon>Spermatophyta</taxon>
        <taxon>Magnoliopsida</taxon>
        <taxon>Liliopsida</taxon>
        <taxon>Zingiberales</taxon>
        <taxon>Musaceae</taxon>
        <taxon>Musa</taxon>
    </lineage>
</organism>
<dbReference type="AlphaFoldDB" id="A0A9E7L3Y4"/>
<reference evidence="2" key="1">
    <citation type="submission" date="2022-05" db="EMBL/GenBank/DDBJ databases">
        <title>The Musa troglodytarum L. genome provides insights into the mechanism of non-climacteric behaviour and enrichment of carotenoids.</title>
        <authorList>
            <person name="Wang J."/>
        </authorList>
    </citation>
    <scope>NUCLEOTIDE SEQUENCE</scope>
    <source>
        <tissue evidence="2">Leaf</tissue>
    </source>
</reference>
<proteinExistence type="predicted"/>
<dbReference type="EMBL" id="CP097510">
    <property type="protein sequence ID" value="URE36979.1"/>
    <property type="molecule type" value="Genomic_DNA"/>
</dbReference>
<feature type="transmembrane region" description="Helical" evidence="1">
    <location>
        <begin position="46"/>
        <end position="68"/>
    </location>
</feature>
<dbReference type="Proteomes" id="UP001055439">
    <property type="component" value="Chromosome 8"/>
</dbReference>
<name>A0A9E7L3Y4_9LILI</name>
<accession>A0A9E7L3Y4</accession>
<evidence type="ECO:0000313" key="2">
    <source>
        <dbReference type="EMBL" id="URE36979.1"/>
    </source>
</evidence>
<keyword evidence="3" id="KW-1185">Reference proteome</keyword>
<protein>
    <submittedName>
        <fullName evidence="2">Uncharacterized protein</fullName>
    </submittedName>
</protein>
<keyword evidence="1" id="KW-0812">Transmembrane</keyword>
<evidence type="ECO:0000256" key="1">
    <source>
        <dbReference type="SAM" id="Phobius"/>
    </source>
</evidence>
<sequence>MVLFVSWHLDCNRCNKVSEIEDVVIQVILQHKMVAIKLRPCLIPPFILFFVCVCVHLFLSVLILTSLVNRLLWR</sequence>